<dbReference type="Proteomes" id="UP000241346">
    <property type="component" value="Unassembled WGS sequence"/>
</dbReference>
<dbReference type="EMBL" id="PYMB01000003">
    <property type="protein sequence ID" value="PSW13341.1"/>
    <property type="molecule type" value="Genomic_DNA"/>
</dbReference>
<protein>
    <submittedName>
        <fullName evidence="1">Uncharacterized protein</fullName>
    </submittedName>
</protein>
<dbReference type="AlphaFoldDB" id="A0A2T3NFP8"/>
<evidence type="ECO:0000313" key="2">
    <source>
        <dbReference type="Proteomes" id="UP000241346"/>
    </source>
</evidence>
<proteinExistence type="predicted"/>
<organism evidence="1 2">
    <name type="scientific">Photobacterium rosenbergii</name>
    <dbReference type="NCBI Taxonomy" id="294936"/>
    <lineage>
        <taxon>Bacteria</taxon>
        <taxon>Pseudomonadati</taxon>
        <taxon>Pseudomonadota</taxon>
        <taxon>Gammaproteobacteria</taxon>
        <taxon>Vibrionales</taxon>
        <taxon>Vibrionaceae</taxon>
        <taxon>Photobacterium</taxon>
    </lineage>
</organism>
<gene>
    <name evidence="1" type="ORF">C9J01_10870</name>
</gene>
<accession>A0A2T3NFP8</accession>
<comment type="caution">
    <text evidence="1">The sequence shown here is derived from an EMBL/GenBank/DDBJ whole genome shotgun (WGS) entry which is preliminary data.</text>
</comment>
<reference evidence="1 2" key="1">
    <citation type="submission" date="2018-03" db="EMBL/GenBank/DDBJ databases">
        <title>Whole genome sequencing of Histamine producing bacteria.</title>
        <authorList>
            <person name="Butler K."/>
        </authorList>
    </citation>
    <scope>NUCLEOTIDE SEQUENCE [LARGE SCALE GENOMIC DNA]</scope>
    <source>
        <strain evidence="1 2">DSM 19138</strain>
    </source>
</reference>
<sequence length="62" mass="7128">MWYKKPLKVFCEEVAEHTTIAGKATDYHGKILRRGRKYDLHSMNMLEALSTIIDLFVGSVKS</sequence>
<evidence type="ECO:0000313" key="1">
    <source>
        <dbReference type="EMBL" id="PSW13341.1"/>
    </source>
</evidence>
<name>A0A2T3NFP8_9GAMM</name>